<accession>A0AC35FMG7</accession>
<dbReference type="WBParaSite" id="PS1159_v2.g19031.t1">
    <property type="protein sequence ID" value="PS1159_v2.g19031.t1"/>
    <property type="gene ID" value="PS1159_v2.g19031"/>
</dbReference>
<name>A0AC35FMG7_9BILA</name>
<protein>
    <submittedName>
        <fullName evidence="2">RNase NYN domain-containing protein</fullName>
    </submittedName>
</protein>
<dbReference type="Proteomes" id="UP000887580">
    <property type="component" value="Unplaced"/>
</dbReference>
<proteinExistence type="predicted"/>
<evidence type="ECO:0000313" key="1">
    <source>
        <dbReference type="Proteomes" id="UP000887580"/>
    </source>
</evidence>
<evidence type="ECO:0000313" key="2">
    <source>
        <dbReference type="WBParaSite" id="PS1159_v2.g19031.t1"/>
    </source>
</evidence>
<sequence length="321" mass="37536">MINNYTSDSESNTDDDASSTSSMIEESTALPRPIKSKQLQRLILIDAFNVMHHFKEMGLQECSTGDEKMCPLILIPLIMDFIQNGYVVRVVMKNMPDVKKTSDLYILDFLQHMDLLLYPQEDDLEKDDLLLLHLAQKYGALIITNDQFRNHKGYETIADNNRIEYDKTPTGHFNSRHKESSEILQDEMIFKFTISLHEMPGKLIVGPKDDDYERVAESMKKFKQISQADAMSFKLLNMYIYSSWCYVYNYGVPDCVKKFLDAGSFPIEYFEFNNKYIAFEEDEKKKKKHSKYAPQLHYLRVRDDFSDTDLNPYFDDIEDVS</sequence>
<organism evidence="1 2">
    <name type="scientific">Panagrolaimus sp. PS1159</name>
    <dbReference type="NCBI Taxonomy" id="55785"/>
    <lineage>
        <taxon>Eukaryota</taxon>
        <taxon>Metazoa</taxon>
        <taxon>Ecdysozoa</taxon>
        <taxon>Nematoda</taxon>
        <taxon>Chromadorea</taxon>
        <taxon>Rhabditida</taxon>
        <taxon>Tylenchina</taxon>
        <taxon>Panagrolaimomorpha</taxon>
        <taxon>Panagrolaimoidea</taxon>
        <taxon>Panagrolaimidae</taxon>
        <taxon>Panagrolaimus</taxon>
    </lineage>
</organism>
<reference evidence="2" key="1">
    <citation type="submission" date="2022-11" db="UniProtKB">
        <authorList>
            <consortium name="WormBaseParasite"/>
        </authorList>
    </citation>
    <scope>IDENTIFICATION</scope>
</reference>